<proteinExistence type="predicted"/>
<dbReference type="GO" id="GO:0006310">
    <property type="term" value="P:DNA recombination"/>
    <property type="evidence" value="ECO:0007669"/>
    <property type="project" value="UniProtKB-KW"/>
</dbReference>
<dbReference type="GO" id="GO:0003677">
    <property type="term" value="F:DNA binding"/>
    <property type="evidence" value="ECO:0007669"/>
    <property type="project" value="InterPro"/>
</dbReference>
<dbReference type="Gene3D" id="1.10.443.10">
    <property type="entry name" value="Intergrase catalytic core"/>
    <property type="match status" value="1"/>
</dbReference>
<evidence type="ECO:0000313" key="4">
    <source>
        <dbReference type="Proteomes" id="UP000245431"/>
    </source>
</evidence>
<dbReference type="GO" id="GO:0015074">
    <property type="term" value="P:DNA integration"/>
    <property type="evidence" value="ECO:0007669"/>
    <property type="project" value="InterPro"/>
</dbReference>
<dbReference type="AlphaFoldDB" id="A0A1D3K804"/>
<evidence type="ECO:0000256" key="1">
    <source>
        <dbReference type="ARBA" id="ARBA00023172"/>
    </source>
</evidence>
<evidence type="ECO:0000259" key="2">
    <source>
        <dbReference type="PROSITE" id="PS51898"/>
    </source>
</evidence>
<keyword evidence="1" id="KW-0233">DNA recombination</keyword>
<sequence length="614" mass="69045">MVAVADPRILNQSMTRQAIDQNNFAQVIFSYAQTASGNWSVLSRFTDDTWIIPDSYFPTNVTSSHKRLEFGRYPEQFRHVMKVCVLKYALFGLYDQGAPRGNTIIHFFVGTISFLTYISKHSVDLQSIKPILFSNYVFDSKTVKGRKADKLSVDALRSRFIAVQTLHHISQGTIDPMPHPWPDSSASTLAGKNGTAWYLKGKTPIIPDEVLAPLFQSAAKDIERAEHLLELRDGCLEIQRRISKASWTLYTTQYLQSLGYDGGRRRLNAELRKTFIASAIIILTTSGVRNHELLSIKKGCSFTNIDDDGNTIIWMRGRSEKTYEGDTEWIITDITRKAINIATRITEPLRNELESDIHRRLHADPECTATWQMTAYREAIFIGRNFVTGKIQTISSGWLGSLVSQYCKGIGLKWKISPHQFRRTFAVYVVRSANGDIRYLKQHFKHWSLDMTALYASHDERDSELLDEVMAAFSEAKYDVLEHILDESTPLSGGLAESVRKFRAAKIQTYKSHSAMVKTVSDSVFIRATSVAWCTNDLVSCVGGSGVEATRCGDCVNSIIDDTKVPVWQAIYSQQLELIKLTDIGASGIERVRRDMARCTKVLSDLGAEVGGGF</sequence>
<dbReference type="InterPro" id="IPR002104">
    <property type="entry name" value="Integrase_catalytic"/>
</dbReference>
<dbReference type="InterPro" id="IPR013762">
    <property type="entry name" value="Integrase-like_cat_sf"/>
</dbReference>
<name>A0A1D3K804_PSEVE</name>
<dbReference type="SUPFAM" id="SSF56349">
    <property type="entry name" value="DNA breaking-rejoining enzymes"/>
    <property type="match status" value="1"/>
</dbReference>
<dbReference type="PROSITE" id="PS51898">
    <property type="entry name" value="TYR_RECOMBINASE"/>
    <property type="match status" value="1"/>
</dbReference>
<protein>
    <recommendedName>
        <fullName evidence="2">Tyr recombinase domain-containing protein</fullName>
    </recommendedName>
</protein>
<evidence type="ECO:0000313" key="3">
    <source>
        <dbReference type="EMBL" id="SBW84447.1"/>
    </source>
</evidence>
<accession>A0A1D3K804</accession>
<dbReference type="EMBL" id="LT599584">
    <property type="protein sequence ID" value="SBW84447.1"/>
    <property type="molecule type" value="Genomic_DNA"/>
</dbReference>
<feature type="domain" description="Tyr recombinase" evidence="2">
    <location>
        <begin position="253"/>
        <end position="471"/>
    </location>
</feature>
<gene>
    <name evidence="3" type="ORF">PVE_R2G0420</name>
</gene>
<reference evidence="4" key="1">
    <citation type="submission" date="2016-07" db="EMBL/GenBank/DDBJ databases">
        <authorList>
            <person name="Florea S."/>
            <person name="Webb J.S."/>
            <person name="Jaromczyk J."/>
            <person name="Schardl C.L."/>
        </authorList>
    </citation>
    <scope>NUCLEOTIDE SEQUENCE [LARGE SCALE GENOMIC DNA]</scope>
    <source>
        <strain evidence="4">1YdBTEX2</strain>
    </source>
</reference>
<organism evidence="3 4">
    <name type="scientific">Pseudomonas veronii 1YdBTEX2</name>
    <dbReference type="NCBI Taxonomy" id="1295141"/>
    <lineage>
        <taxon>Bacteria</taxon>
        <taxon>Pseudomonadati</taxon>
        <taxon>Pseudomonadota</taxon>
        <taxon>Gammaproteobacteria</taxon>
        <taxon>Pseudomonadales</taxon>
        <taxon>Pseudomonadaceae</taxon>
        <taxon>Pseudomonas</taxon>
    </lineage>
</organism>
<dbReference type="InterPro" id="IPR011010">
    <property type="entry name" value="DNA_brk_join_enz"/>
</dbReference>
<dbReference type="Proteomes" id="UP000245431">
    <property type="component" value="Chromosome PVE_r2"/>
</dbReference>